<feature type="transmembrane region" description="Helical" evidence="1">
    <location>
        <begin position="6"/>
        <end position="34"/>
    </location>
</feature>
<dbReference type="EMBL" id="GBRH01251511">
    <property type="protein sequence ID" value="JAD46384.1"/>
    <property type="molecule type" value="Transcribed_RNA"/>
</dbReference>
<name>A0A0A9A3Y8_ARUDO</name>
<protein>
    <submittedName>
        <fullName evidence="2">Uncharacterized protein</fullName>
    </submittedName>
</protein>
<keyword evidence="1" id="KW-1133">Transmembrane helix</keyword>
<keyword evidence="1" id="KW-0472">Membrane</keyword>
<accession>A0A0A9A3Y8</accession>
<reference evidence="2" key="1">
    <citation type="submission" date="2014-09" db="EMBL/GenBank/DDBJ databases">
        <authorList>
            <person name="Magalhaes I.L.F."/>
            <person name="Oliveira U."/>
            <person name="Santos F.R."/>
            <person name="Vidigal T.H.D.A."/>
            <person name="Brescovit A.D."/>
            <person name="Santos A.J."/>
        </authorList>
    </citation>
    <scope>NUCLEOTIDE SEQUENCE</scope>
    <source>
        <tissue evidence="2">Shoot tissue taken approximately 20 cm above the soil surface</tissue>
    </source>
</reference>
<evidence type="ECO:0000256" key="1">
    <source>
        <dbReference type="SAM" id="Phobius"/>
    </source>
</evidence>
<dbReference type="AlphaFoldDB" id="A0A0A9A3Y8"/>
<reference evidence="2" key="2">
    <citation type="journal article" date="2015" name="Data Brief">
        <title>Shoot transcriptome of the giant reed, Arundo donax.</title>
        <authorList>
            <person name="Barrero R.A."/>
            <person name="Guerrero F.D."/>
            <person name="Moolhuijzen P."/>
            <person name="Goolsby J.A."/>
            <person name="Tidwell J."/>
            <person name="Bellgard S.E."/>
            <person name="Bellgard M.I."/>
        </authorList>
    </citation>
    <scope>NUCLEOTIDE SEQUENCE</scope>
    <source>
        <tissue evidence="2">Shoot tissue taken approximately 20 cm above the soil surface</tissue>
    </source>
</reference>
<organism evidence="2">
    <name type="scientific">Arundo donax</name>
    <name type="common">Giant reed</name>
    <name type="synonym">Donax arundinaceus</name>
    <dbReference type="NCBI Taxonomy" id="35708"/>
    <lineage>
        <taxon>Eukaryota</taxon>
        <taxon>Viridiplantae</taxon>
        <taxon>Streptophyta</taxon>
        <taxon>Embryophyta</taxon>
        <taxon>Tracheophyta</taxon>
        <taxon>Spermatophyta</taxon>
        <taxon>Magnoliopsida</taxon>
        <taxon>Liliopsida</taxon>
        <taxon>Poales</taxon>
        <taxon>Poaceae</taxon>
        <taxon>PACMAD clade</taxon>
        <taxon>Arundinoideae</taxon>
        <taxon>Arundineae</taxon>
        <taxon>Arundo</taxon>
    </lineage>
</organism>
<keyword evidence="1" id="KW-0812">Transmembrane</keyword>
<sequence length="36" mass="4140">MVPLFIFLYNCINSTIVYLPLILFMGLILVVLLINL</sequence>
<proteinExistence type="predicted"/>
<evidence type="ECO:0000313" key="2">
    <source>
        <dbReference type="EMBL" id="JAD46384.1"/>
    </source>
</evidence>